<feature type="transmembrane region" description="Helical" evidence="7">
    <location>
        <begin position="257"/>
        <end position="281"/>
    </location>
</feature>
<evidence type="ECO:0000259" key="9">
    <source>
        <dbReference type="PROSITE" id="PS50835"/>
    </source>
</evidence>
<dbReference type="InterPro" id="IPR013162">
    <property type="entry name" value="CD80_C2-set"/>
</dbReference>
<dbReference type="InterPro" id="IPR007110">
    <property type="entry name" value="Ig-like_dom"/>
</dbReference>
<dbReference type="SUPFAM" id="SSF48726">
    <property type="entry name" value="Immunoglobulin"/>
    <property type="match status" value="2"/>
</dbReference>
<feature type="domain" description="Protein kinase" evidence="8">
    <location>
        <begin position="390"/>
        <end position="680"/>
    </location>
</feature>
<evidence type="ECO:0000259" key="8">
    <source>
        <dbReference type="PROSITE" id="PS50011"/>
    </source>
</evidence>
<dbReference type="InterPro" id="IPR013783">
    <property type="entry name" value="Ig-like_fold"/>
</dbReference>
<dbReference type="GO" id="GO:0005524">
    <property type="term" value="F:ATP binding"/>
    <property type="evidence" value="ECO:0007669"/>
    <property type="project" value="UniProtKB-KW"/>
</dbReference>
<dbReference type="OrthoDB" id="4062651at2759"/>
<dbReference type="Gene3D" id="1.10.510.10">
    <property type="entry name" value="Transferase(Phosphotransferase) domain 1"/>
    <property type="match status" value="1"/>
</dbReference>
<evidence type="ECO:0000256" key="4">
    <source>
        <dbReference type="ARBA" id="ARBA00023157"/>
    </source>
</evidence>
<dbReference type="InterPro" id="IPR050198">
    <property type="entry name" value="Non-receptor_tyrosine_kinases"/>
</dbReference>
<dbReference type="EMBL" id="JAIZAY010000020">
    <property type="protein sequence ID" value="KAJ8022495.1"/>
    <property type="molecule type" value="Genomic_DNA"/>
</dbReference>
<proteinExistence type="predicted"/>
<comment type="caution">
    <text evidence="10">The sequence shown here is derived from an EMBL/GenBank/DDBJ whole genome shotgun (WGS) entry which is preliminary data.</text>
</comment>
<evidence type="ECO:0000313" key="11">
    <source>
        <dbReference type="Proteomes" id="UP001152320"/>
    </source>
</evidence>
<evidence type="ECO:0000256" key="7">
    <source>
        <dbReference type="SAM" id="Phobius"/>
    </source>
</evidence>
<keyword evidence="4" id="KW-1015">Disulfide bond</keyword>
<evidence type="ECO:0000313" key="10">
    <source>
        <dbReference type="EMBL" id="KAJ8022495.1"/>
    </source>
</evidence>
<keyword evidence="11" id="KW-1185">Reference proteome</keyword>
<evidence type="ECO:0000256" key="6">
    <source>
        <dbReference type="SAM" id="MobiDB-lite"/>
    </source>
</evidence>
<keyword evidence="7" id="KW-1133">Transmembrane helix</keyword>
<dbReference type="GO" id="GO:0016020">
    <property type="term" value="C:membrane"/>
    <property type="evidence" value="ECO:0007669"/>
    <property type="project" value="UniProtKB-SubCell"/>
</dbReference>
<dbReference type="PROSITE" id="PS50835">
    <property type="entry name" value="IG_LIKE"/>
    <property type="match status" value="1"/>
</dbReference>
<keyword evidence="5" id="KW-0325">Glycoprotein</keyword>
<organism evidence="10 11">
    <name type="scientific">Holothuria leucospilota</name>
    <name type="common">Black long sea cucumber</name>
    <name type="synonym">Mertensiothuria leucospilota</name>
    <dbReference type="NCBI Taxonomy" id="206669"/>
    <lineage>
        <taxon>Eukaryota</taxon>
        <taxon>Metazoa</taxon>
        <taxon>Echinodermata</taxon>
        <taxon>Eleutherozoa</taxon>
        <taxon>Echinozoa</taxon>
        <taxon>Holothuroidea</taxon>
        <taxon>Aspidochirotacea</taxon>
        <taxon>Aspidochirotida</taxon>
        <taxon>Holothuriidae</taxon>
        <taxon>Holothuria</taxon>
    </lineage>
</organism>
<dbReference type="Pfam" id="PF08205">
    <property type="entry name" value="C2-set_2"/>
    <property type="match status" value="2"/>
</dbReference>
<dbReference type="PANTHER" id="PTHR24418">
    <property type="entry name" value="TYROSINE-PROTEIN KINASE"/>
    <property type="match status" value="1"/>
</dbReference>
<keyword evidence="3" id="KW-0067">ATP-binding</keyword>
<accession>A0A9Q0YHB5</accession>
<name>A0A9Q0YHB5_HOLLE</name>
<dbReference type="InterPro" id="IPR000719">
    <property type="entry name" value="Prot_kinase_dom"/>
</dbReference>
<keyword evidence="10" id="KW-0675">Receptor</keyword>
<keyword evidence="2" id="KW-0547">Nucleotide-binding</keyword>
<keyword evidence="7" id="KW-0812">Transmembrane</keyword>
<evidence type="ECO:0000256" key="1">
    <source>
        <dbReference type="ARBA" id="ARBA00004167"/>
    </source>
</evidence>
<feature type="compositionally biased region" description="Low complexity" evidence="6">
    <location>
        <begin position="303"/>
        <end position="313"/>
    </location>
</feature>
<dbReference type="GO" id="GO:0004672">
    <property type="term" value="F:protein kinase activity"/>
    <property type="evidence" value="ECO:0007669"/>
    <property type="project" value="InterPro"/>
</dbReference>
<dbReference type="Gene3D" id="2.60.40.10">
    <property type="entry name" value="Immunoglobulins"/>
    <property type="match status" value="2"/>
</dbReference>
<evidence type="ECO:0000256" key="5">
    <source>
        <dbReference type="ARBA" id="ARBA00023180"/>
    </source>
</evidence>
<sequence length="718" mass="80765">MFRDLEFLSYLTFILDHLLFRILLSNLYHFFLDINWFTVLPTLYLSVEGQEVDEIVAFENEEINITCGAEGAFPAARLAWRVNDMPADAFKTYFTLSNNSEHSFDSVSTLRFKPKLGDKEIACVSTLDESESKQVENASLIVYALPTLDLFMNDRSVKNEIIKGFFSEDLVITCHASRASFPAHLTWKINNIRMHVETNDLEFKNDDGTYDSTSILRFRPQSGHKTIACVNTFGEGYRTQEVGAILVFEGIQIPFNIIYVAVPVCFIALLVIILNIGCCIYKKLKGSLSESTNVGLSLLASSTKSISDSPSSSRKTPQGGIKKNLKGPQNLELPEIPTDLQEHEYAEYEKPPSELKLQQPGQKYASYAECDTDDAPSVNYSTTLTDAPSVSYSTTLTDVTQAKIFYGQDMRKLKKINTSKLYDRWTGTITLAGEKNQRVVYTTVREEVLSLNKVHWDKFVKRAVQLPESKHLVRFEGIGIDNGRHYLINERLTWGTLNARLKLPPNAGPGKVSRKPLSPSEVMRVILGVLEGIDMIQASGFLHPGLSSKKVLLSNRGICKLYDFCLSEDAINILRTRKPLSEYSLNELAPEGIKRNTYSSAGDVWSTAVVFWEILSGSLPFYNDNGSTSTRTKKFKTTPPKTWPENYKQLSNEKLFACWDNNETLRPTINELKLSFQEILKSVDTYNLPQVYGGSMAGCYLPMKEATKLDTKIGAFKS</sequence>
<dbReference type="InterPro" id="IPR036179">
    <property type="entry name" value="Ig-like_dom_sf"/>
</dbReference>
<dbReference type="AlphaFoldDB" id="A0A9Q0YHB5"/>
<gene>
    <name evidence="10" type="ORF">HOLleu_37404</name>
</gene>
<protein>
    <submittedName>
        <fullName evidence="10">Ephrin type-A receptor 10</fullName>
    </submittedName>
</protein>
<dbReference type="InterPro" id="IPR011009">
    <property type="entry name" value="Kinase-like_dom_sf"/>
</dbReference>
<dbReference type="Pfam" id="PF07714">
    <property type="entry name" value="PK_Tyr_Ser-Thr"/>
    <property type="match status" value="1"/>
</dbReference>
<dbReference type="Proteomes" id="UP001152320">
    <property type="component" value="Chromosome 20"/>
</dbReference>
<dbReference type="PROSITE" id="PS50011">
    <property type="entry name" value="PROTEIN_KINASE_DOM"/>
    <property type="match status" value="1"/>
</dbReference>
<dbReference type="InterPro" id="IPR001245">
    <property type="entry name" value="Ser-Thr/Tyr_kinase_cat_dom"/>
</dbReference>
<reference evidence="10" key="1">
    <citation type="submission" date="2021-10" db="EMBL/GenBank/DDBJ databases">
        <title>Tropical sea cucumber genome reveals ecological adaptation and Cuvierian tubules defense mechanism.</title>
        <authorList>
            <person name="Chen T."/>
        </authorList>
    </citation>
    <scope>NUCLEOTIDE SEQUENCE</scope>
    <source>
        <strain evidence="10">Nanhai2018</strain>
        <tissue evidence="10">Muscle</tissue>
    </source>
</reference>
<feature type="region of interest" description="Disordered" evidence="6">
    <location>
        <begin position="303"/>
        <end position="333"/>
    </location>
</feature>
<feature type="domain" description="Ig-like" evidence="9">
    <location>
        <begin position="41"/>
        <end position="136"/>
    </location>
</feature>
<dbReference type="SUPFAM" id="SSF56112">
    <property type="entry name" value="Protein kinase-like (PK-like)"/>
    <property type="match status" value="1"/>
</dbReference>
<keyword evidence="7" id="KW-0472">Membrane</keyword>
<evidence type="ECO:0000256" key="2">
    <source>
        <dbReference type="ARBA" id="ARBA00022741"/>
    </source>
</evidence>
<evidence type="ECO:0000256" key="3">
    <source>
        <dbReference type="ARBA" id="ARBA00022840"/>
    </source>
</evidence>
<comment type="subcellular location">
    <subcellularLocation>
        <location evidence="1">Membrane</location>
        <topology evidence="1">Single-pass membrane protein</topology>
    </subcellularLocation>
</comment>